<protein>
    <recommendedName>
        <fullName evidence="7 12">ATP-dependent Clp protease proteolytic subunit</fullName>
        <ecNumber evidence="7 10">3.4.21.92</ecNumber>
    </recommendedName>
    <alternativeName>
        <fullName evidence="7">Endopeptidase Clp</fullName>
    </alternativeName>
</protein>
<keyword evidence="14" id="KW-1185">Reference proteome</keyword>
<evidence type="ECO:0000256" key="4">
    <source>
        <dbReference type="ARBA" id="ARBA00022801"/>
    </source>
</evidence>
<dbReference type="NCBIfam" id="NF001368">
    <property type="entry name" value="PRK00277.1"/>
    <property type="match status" value="1"/>
</dbReference>
<dbReference type="Gene3D" id="3.90.226.10">
    <property type="entry name" value="2-enoyl-CoA Hydratase, Chain A, domain 1"/>
    <property type="match status" value="1"/>
</dbReference>
<gene>
    <name evidence="7 13" type="primary">clpP</name>
    <name evidence="13" type="ORF">H8S55_06940</name>
</gene>
<comment type="caution">
    <text evidence="13">The sequence shown here is derived from an EMBL/GenBank/DDBJ whole genome shotgun (WGS) entry which is preliminary data.</text>
</comment>
<dbReference type="GO" id="GO:0005737">
    <property type="term" value="C:cytoplasm"/>
    <property type="evidence" value="ECO:0007669"/>
    <property type="project" value="UniProtKB-SubCell"/>
</dbReference>
<dbReference type="SUPFAM" id="SSF52096">
    <property type="entry name" value="ClpP/crotonase"/>
    <property type="match status" value="1"/>
</dbReference>
<evidence type="ECO:0000256" key="8">
    <source>
        <dbReference type="PROSITE-ProRule" id="PRU10085"/>
    </source>
</evidence>
<comment type="similarity">
    <text evidence="1 7 12">Belongs to the peptidase S14 family.</text>
</comment>
<comment type="function">
    <text evidence="7 11">Cleaves peptides in various proteins in a process that requires ATP hydrolysis. Has a chymotrypsin-like activity. Plays a major role in the degradation of misfolded proteins.</text>
</comment>
<evidence type="ECO:0000256" key="9">
    <source>
        <dbReference type="PROSITE-ProRule" id="PRU10086"/>
    </source>
</evidence>
<dbReference type="FunFam" id="3.90.226.10:FF:000001">
    <property type="entry name" value="ATP-dependent Clp protease proteolytic subunit"/>
    <property type="match status" value="1"/>
</dbReference>
<dbReference type="GO" id="GO:0051117">
    <property type="term" value="F:ATPase binding"/>
    <property type="evidence" value="ECO:0007669"/>
    <property type="project" value="TreeGrafter"/>
</dbReference>
<evidence type="ECO:0000256" key="10">
    <source>
        <dbReference type="RuleBase" id="RU000549"/>
    </source>
</evidence>
<dbReference type="GO" id="GO:0004176">
    <property type="term" value="F:ATP-dependent peptidase activity"/>
    <property type="evidence" value="ECO:0007669"/>
    <property type="project" value="InterPro"/>
</dbReference>
<evidence type="ECO:0000256" key="6">
    <source>
        <dbReference type="ARBA" id="ARBA00034021"/>
    </source>
</evidence>
<evidence type="ECO:0000313" key="14">
    <source>
        <dbReference type="Proteomes" id="UP000602260"/>
    </source>
</evidence>
<evidence type="ECO:0000256" key="12">
    <source>
        <dbReference type="RuleBase" id="RU003567"/>
    </source>
</evidence>
<keyword evidence="2 7" id="KW-0963">Cytoplasm</keyword>
<dbReference type="EMBL" id="JACOPN010000004">
    <property type="protein sequence ID" value="MBC5717051.1"/>
    <property type="molecule type" value="Genomic_DNA"/>
</dbReference>
<evidence type="ECO:0000256" key="7">
    <source>
        <dbReference type="HAMAP-Rule" id="MF_00444"/>
    </source>
</evidence>
<proteinExistence type="inferred from homology"/>
<comment type="subcellular location">
    <subcellularLocation>
        <location evidence="7">Cytoplasm</location>
    </subcellularLocation>
</comment>
<comment type="subunit">
    <text evidence="7">Fourteen ClpP subunits assemble into 2 heptameric rings which stack back to back to give a disk-like structure with a central cavity, resembling the structure of eukaryotic proteasomes.</text>
</comment>
<dbReference type="PANTHER" id="PTHR10381:SF70">
    <property type="entry name" value="ATP-DEPENDENT CLP PROTEASE PROTEOLYTIC SUBUNIT"/>
    <property type="match status" value="1"/>
</dbReference>
<dbReference type="CDD" id="cd07017">
    <property type="entry name" value="S14_ClpP_2"/>
    <property type="match status" value="1"/>
</dbReference>
<evidence type="ECO:0000256" key="5">
    <source>
        <dbReference type="ARBA" id="ARBA00022825"/>
    </source>
</evidence>
<feature type="active site" evidence="7 9">
    <location>
        <position position="123"/>
    </location>
</feature>
<dbReference type="NCBIfam" id="TIGR00493">
    <property type="entry name" value="clpP"/>
    <property type="match status" value="1"/>
</dbReference>
<accession>A0A8J6J3Q7</accession>
<dbReference type="GO" id="GO:0009368">
    <property type="term" value="C:endopeptidase Clp complex"/>
    <property type="evidence" value="ECO:0007669"/>
    <property type="project" value="TreeGrafter"/>
</dbReference>
<sequence length="193" mass="21265">MSLVPYVVEQTNRGERSYDIFSRLLNDRIVMLSEEVNDTTASLIVAQLLYLEAQDPDKDIQFYINSPGGSVTAGMAIYDTMQYIKCDVSTICIGMAASMGAFLLSSGTKGKRLALPNAEIMIHQPSAGTQGQITDMAIHLKRLEIVKTRLTGILAANTGKPLDVVRADCERDNFMTAQEAMEYGLIDKVIDHR</sequence>
<comment type="catalytic activity">
    <reaction evidence="6 7 9">
        <text>Hydrolysis of proteins to small peptides in the presence of ATP and magnesium. alpha-casein is the usual test substrate. In the absence of ATP, only oligopeptides shorter than five residues are hydrolyzed (such as succinyl-Leu-Tyr-|-NHMec, and Leu-Tyr-Leu-|-Tyr-Trp, in which cleavage of the -Tyr-|-Leu- and -Tyr-|-Trp bonds also occurs).</text>
        <dbReference type="EC" id="3.4.21.92"/>
    </reaction>
</comment>
<dbReference type="InterPro" id="IPR033135">
    <property type="entry name" value="ClpP_His_AS"/>
</dbReference>
<feature type="active site" description="Nucleophile" evidence="7">
    <location>
        <position position="98"/>
    </location>
</feature>
<dbReference type="PANTHER" id="PTHR10381">
    <property type="entry name" value="ATP-DEPENDENT CLP PROTEASE PROTEOLYTIC SUBUNIT"/>
    <property type="match status" value="1"/>
</dbReference>
<dbReference type="HAMAP" id="MF_00444">
    <property type="entry name" value="ClpP"/>
    <property type="match status" value="1"/>
</dbReference>
<dbReference type="PROSITE" id="PS00382">
    <property type="entry name" value="CLP_PROTEASE_HIS"/>
    <property type="match status" value="1"/>
</dbReference>
<keyword evidence="3 7" id="KW-0645">Protease</keyword>
<evidence type="ECO:0000256" key="3">
    <source>
        <dbReference type="ARBA" id="ARBA00022670"/>
    </source>
</evidence>
<dbReference type="Pfam" id="PF00574">
    <property type="entry name" value="CLP_protease"/>
    <property type="match status" value="1"/>
</dbReference>
<evidence type="ECO:0000256" key="1">
    <source>
        <dbReference type="ARBA" id="ARBA00007039"/>
    </source>
</evidence>
<dbReference type="PRINTS" id="PR00127">
    <property type="entry name" value="CLPPROTEASEP"/>
</dbReference>
<feature type="active site" evidence="8">
    <location>
        <position position="98"/>
    </location>
</feature>
<keyword evidence="5 7" id="KW-0720">Serine protease</keyword>
<evidence type="ECO:0000313" key="13">
    <source>
        <dbReference type="EMBL" id="MBC5717051.1"/>
    </source>
</evidence>
<dbReference type="RefSeq" id="WP_147562387.1">
    <property type="nucleotide sequence ID" value="NZ_JACOPN010000004.1"/>
</dbReference>
<dbReference type="InterPro" id="IPR001907">
    <property type="entry name" value="ClpP"/>
</dbReference>
<dbReference type="PROSITE" id="PS00381">
    <property type="entry name" value="CLP_PROTEASE_SER"/>
    <property type="match status" value="1"/>
</dbReference>
<dbReference type="Proteomes" id="UP000602260">
    <property type="component" value="Unassembled WGS sequence"/>
</dbReference>
<dbReference type="AlphaFoldDB" id="A0A8J6J3Q7"/>
<organism evidence="13 14">
    <name type="scientific">Flintibacter faecis</name>
    <dbReference type="NCBI Taxonomy" id="2763047"/>
    <lineage>
        <taxon>Bacteria</taxon>
        <taxon>Bacillati</taxon>
        <taxon>Bacillota</taxon>
        <taxon>Clostridia</taxon>
        <taxon>Eubacteriales</taxon>
        <taxon>Flintibacter</taxon>
    </lineage>
</organism>
<dbReference type="EC" id="3.4.21.92" evidence="7 10"/>
<reference evidence="13" key="1">
    <citation type="submission" date="2020-08" db="EMBL/GenBank/DDBJ databases">
        <title>Genome public.</title>
        <authorList>
            <person name="Liu C."/>
            <person name="Sun Q."/>
        </authorList>
    </citation>
    <scope>NUCLEOTIDE SEQUENCE</scope>
    <source>
        <strain evidence="13">BX5</strain>
    </source>
</reference>
<name>A0A8J6J3Q7_9FIRM</name>
<dbReference type="GO" id="GO:0004252">
    <property type="term" value="F:serine-type endopeptidase activity"/>
    <property type="evidence" value="ECO:0007669"/>
    <property type="project" value="UniProtKB-UniRule"/>
</dbReference>
<dbReference type="InterPro" id="IPR018215">
    <property type="entry name" value="ClpP_Ser_AS"/>
</dbReference>
<evidence type="ECO:0000256" key="2">
    <source>
        <dbReference type="ARBA" id="ARBA00022490"/>
    </source>
</evidence>
<dbReference type="InterPro" id="IPR029045">
    <property type="entry name" value="ClpP/crotonase-like_dom_sf"/>
</dbReference>
<keyword evidence="4 7" id="KW-0378">Hydrolase</keyword>
<dbReference type="GO" id="GO:0006515">
    <property type="term" value="P:protein quality control for misfolded or incompletely synthesized proteins"/>
    <property type="evidence" value="ECO:0007669"/>
    <property type="project" value="TreeGrafter"/>
</dbReference>
<dbReference type="NCBIfam" id="NF009205">
    <property type="entry name" value="PRK12553.1"/>
    <property type="match status" value="1"/>
</dbReference>
<evidence type="ECO:0000256" key="11">
    <source>
        <dbReference type="RuleBase" id="RU000550"/>
    </source>
</evidence>
<dbReference type="InterPro" id="IPR023562">
    <property type="entry name" value="ClpP/TepA"/>
</dbReference>